<dbReference type="InterPro" id="IPR008971">
    <property type="entry name" value="HSP40/DnaJ_pept-bd"/>
</dbReference>
<dbReference type="GO" id="GO:0051087">
    <property type="term" value="F:protein-folding chaperone binding"/>
    <property type="evidence" value="ECO:0000318"/>
    <property type="project" value="GO_Central"/>
</dbReference>
<feature type="domain" description="J" evidence="9">
    <location>
        <begin position="21"/>
        <end position="86"/>
    </location>
</feature>
<evidence type="ECO:0000256" key="2">
    <source>
        <dbReference type="ARBA" id="ARBA00022737"/>
    </source>
</evidence>
<evidence type="ECO:0000259" key="9">
    <source>
        <dbReference type="PROSITE" id="PS50076"/>
    </source>
</evidence>
<feature type="chain" id="PRO_5002847230" evidence="8">
    <location>
        <begin position="19"/>
        <end position="399"/>
    </location>
</feature>
<dbReference type="InterPro" id="IPR001623">
    <property type="entry name" value="DnaJ_domain"/>
</dbReference>
<dbReference type="InterPro" id="IPR036869">
    <property type="entry name" value="J_dom_sf"/>
</dbReference>
<keyword evidence="1 6" id="KW-0479">Metal-binding</keyword>
<dbReference type="JaponicusDB" id="SJAG_00403">
    <property type="gene designation" value="scj1"/>
</dbReference>
<dbReference type="InterPro" id="IPR002939">
    <property type="entry name" value="DnaJ_C"/>
</dbReference>
<feature type="region of interest" description="Disordered" evidence="7">
    <location>
        <begin position="87"/>
        <end position="108"/>
    </location>
</feature>
<keyword evidence="5" id="KW-0143">Chaperone</keyword>
<dbReference type="RefSeq" id="XP_002171686.2">
    <property type="nucleotide sequence ID" value="XM_002171650.2"/>
</dbReference>
<proteinExistence type="inferred from homology"/>
<dbReference type="InterPro" id="IPR044713">
    <property type="entry name" value="DNJA1/2-like"/>
</dbReference>
<dbReference type="CDD" id="cd10747">
    <property type="entry name" value="DnaJ_C"/>
    <property type="match status" value="1"/>
</dbReference>
<evidence type="ECO:0000313" key="11">
    <source>
        <dbReference type="EMBL" id="EEB05393.2"/>
    </source>
</evidence>
<dbReference type="CDD" id="cd10719">
    <property type="entry name" value="DnaJ_zf"/>
    <property type="match status" value="1"/>
</dbReference>
<dbReference type="GO" id="GO:0030544">
    <property type="term" value="F:Hsp70 protein binding"/>
    <property type="evidence" value="ECO:0007669"/>
    <property type="project" value="InterPro"/>
</dbReference>
<evidence type="ECO:0000256" key="1">
    <source>
        <dbReference type="ARBA" id="ARBA00022723"/>
    </source>
</evidence>
<dbReference type="GO" id="GO:0051082">
    <property type="term" value="F:unfolded protein binding"/>
    <property type="evidence" value="ECO:0007669"/>
    <property type="project" value="InterPro"/>
</dbReference>
<feature type="compositionally biased region" description="Gly residues" evidence="7">
    <location>
        <begin position="98"/>
        <end position="108"/>
    </location>
</feature>
<dbReference type="FunFam" id="2.10.230.10:FF:000001">
    <property type="entry name" value="DnaJ subfamily A member 2"/>
    <property type="match status" value="1"/>
</dbReference>
<dbReference type="HOGENOM" id="CLU_017633_0_2_1"/>
<evidence type="ECO:0000256" key="6">
    <source>
        <dbReference type="PROSITE-ProRule" id="PRU00546"/>
    </source>
</evidence>
<dbReference type="InterPro" id="IPR036410">
    <property type="entry name" value="HSP_DnaJ_Cys-rich_dom_sf"/>
</dbReference>
<reference evidence="11 13" key="1">
    <citation type="journal article" date="2011" name="Science">
        <title>Comparative functional genomics of the fission yeasts.</title>
        <authorList>
            <person name="Rhind N."/>
            <person name="Chen Z."/>
            <person name="Yassour M."/>
            <person name="Thompson D.A."/>
            <person name="Haas B.J."/>
            <person name="Habib N."/>
            <person name="Wapinski I."/>
            <person name="Roy S."/>
            <person name="Lin M.F."/>
            <person name="Heiman D.I."/>
            <person name="Young S.K."/>
            <person name="Furuya K."/>
            <person name="Guo Y."/>
            <person name="Pidoux A."/>
            <person name="Chen H.M."/>
            <person name="Robbertse B."/>
            <person name="Goldberg J.M."/>
            <person name="Aoki K."/>
            <person name="Bayne E.H."/>
            <person name="Berlin A.M."/>
            <person name="Desjardins C.A."/>
            <person name="Dobbs E."/>
            <person name="Dukaj L."/>
            <person name="Fan L."/>
            <person name="FitzGerald M.G."/>
            <person name="French C."/>
            <person name="Gujja S."/>
            <person name="Hansen K."/>
            <person name="Keifenheim D."/>
            <person name="Levin J.Z."/>
            <person name="Mosher R.A."/>
            <person name="Mueller C.A."/>
            <person name="Pfiffner J."/>
            <person name="Priest M."/>
            <person name="Russ C."/>
            <person name="Smialowska A."/>
            <person name="Swoboda P."/>
            <person name="Sykes S.M."/>
            <person name="Vaughn M."/>
            <person name="Vengrova S."/>
            <person name="Yoder R."/>
            <person name="Zeng Q."/>
            <person name="Allshire R."/>
            <person name="Baulcombe D."/>
            <person name="Birren B.W."/>
            <person name="Brown W."/>
            <person name="Ekwall K."/>
            <person name="Kellis M."/>
            <person name="Leatherwood J."/>
            <person name="Levin H."/>
            <person name="Margalit H."/>
            <person name="Martienssen R."/>
            <person name="Nieduszynski C.A."/>
            <person name="Spatafora J.W."/>
            <person name="Friedman N."/>
            <person name="Dalgaard J.Z."/>
            <person name="Baumann P."/>
            <person name="Niki H."/>
            <person name="Regev A."/>
            <person name="Nusbaum C."/>
        </authorList>
    </citation>
    <scope>NUCLEOTIDE SEQUENCE [LARGE SCALE GENOMIC DNA]</scope>
    <source>
        <strain evidence="13">yFS275 / FY16936</strain>
    </source>
</reference>
<dbReference type="InterPro" id="IPR018253">
    <property type="entry name" value="DnaJ_domain_CS"/>
</dbReference>
<keyword evidence="2" id="KW-0677">Repeat</keyword>
<evidence type="ECO:0000313" key="12">
    <source>
        <dbReference type="JaponicusDB" id="SJAG_00403"/>
    </source>
</evidence>
<keyword evidence="13" id="KW-1185">Reference proteome</keyword>
<organism evidence="11 13">
    <name type="scientific">Schizosaccharomyces japonicus (strain yFS275 / FY16936)</name>
    <name type="common">Fission yeast</name>
    <dbReference type="NCBI Taxonomy" id="402676"/>
    <lineage>
        <taxon>Eukaryota</taxon>
        <taxon>Fungi</taxon>
        <taxon>Dikarya</taxon>
        <taxon>Ascomycota</taxon>
        <taxon>Taphrinomycotina</taxon>
        <taxon>Schizosaccharomycetes</taxon>
        <taxon>Schizosaccharomycetales</taxon>
        <taxon>Schizosaccharomycetaceae</taxon>
        <taxon>Schizosaccharomyces</taxon>
    </lineage>
</organism>
<evidence type="ECO:0000256" key="4">
    <source>
        <dbReference type="ARBA" id="ARBA00022833"/>
    </source>
</evidence>
<dbReference type="PROSITE" id="PS50076">
    <property type="entry name" value="DNAJ_2"/>
    <property type="match status" value="1"/>
</dbReference>
<dbReference type="GO" id="GO:0008270">
    <property type="term" value="F:zinc ion binding"/>
    <property type="evidence" value="ECO:0007669"/>
    <property type="project" value="UniProtKB-KW"/>
</dbReference>
<dbReference type="CDD" id="cd06257">
    <property type="entry name" value="DnaJ"/>
    <property type="match status" value="1"/>
</dbReference>
<dbReference type="Gene3D" id="2.10.230.10">
    <property type="entry name" value="Heat shock protein DnaJ, cysteine-rich domain"/>
    <property type="match status" value="1"/>
</dbReference>
<dbReference type="PROSITE" id="PS00636">
    <property type="entry name" value="DNAJ_1"/>
    <property type="match status" value="1"/>
</dbReference>
<dbReference type="AlphaFoldDB" id="B6JVJ2"/>
<dbReference type="InterPro" id="IPR001305">
    <property type="entry name" value="HSP_DnaJ_Cys-rich_dom"/>
</dbReference>
<dbReference type="Gene3D" id="1.10.287.110">
    <property type="entry name" value="DnaJ domain"/>
    <property type="match status" value="1"/>
</dbReference>
<dbReference type="HAMAP" id="MF_01152">
    <property type="entry name" value="DnaJ"/>
    <property type="match status" value="1"/>
</dbReference>
<dbReference type="SUPFAM" id="SSF46565">
    <property type="entry name" value="Chaperone J-domain"/>
    <property type="match status" value="1"/>
</dbReference>
<keyword evidence="3 6" id="KW-0863">Zinc-finger</keyword>
<dbReference type="Pfam" id="PF01556">
    <property type="entry name" value="DnaJ_C"/>
    <property type="match status" value="1"/>
</dbReference>
<dbReference type="GO" id="GO:0042026">
    <property type="term" value="P:protein refolding"/>
    <property type="evidence" value="ECO:0000318"/>
    <property type="project" value="GO_Central"/>
</dbReference>
<dbReference type="STRING" id="402676.B6JVJ2"/>
<name>B6JVJ2_SCHJY</name>
<feature type="signal peptide" evidence="8">
    <location>
        <begin position="1"/>
        <end position="18"/>
    </location>
</feature>
<dbReference type="InterPro" id="IPR012724">
    <property type="entry name" value="DnaJ"/>
</dbReference>
<dbReference type="SUPFAM" id="SSF57938">
    <property type="entry name" value="DnaJ/Hsp40 cysteine-rich domain"/>
    <property type="match status" value="1"/>
</dbReference>
<evidence type="ECO:0000256" key="3">
    <source>
        <dbReference type="ARBA" id="ARBA00022771"/>
    </source>
</evidence>
<dbReference type="PRINTS" id="PR00625">
    <property type="entry name" value="JDOMAIN"/>
</dbReference>
<feature type="domain" description="CR-type" evidence="10">
    <location>
        <begin position="155"/>
        <end position="242"/>
    </location>
</feature>
<sequence length="399" mass="44980">MLLRFFFFAFLLFQLVLAAEDYYKVLGVNKGASDSDIRKAYKQLSKKWHPDKNKGNKEAEEKFMEIGRAYEVLSDPEKKQIYDTYGEEGVERSEHGQNPGGAPQGNPFGGGFEGGFGDFFGNLFGGRNPFGNQGPRRGPNMDRALQIDLATYYKGAAFDIYLDVNRICDSCKGQGFNTKYSKDKAMQTCTVCGGHGIRVVKRMIAPGMFQQMQMPCDACHGTGVQIKHSCPKCHGNRVVQKRETFTVNIPAGAPVNYRMTFSEKADESPDYKTGDINIILQESPNNNEGWTRKGDDLYRKEELSVKDALLGNWKKTIRHLDGHLVTVTRNAGSVVRPGEVEKVKNEGMPKFDERKNKPTKRYGNAFIEWSIKFPKKISGQFLKDLTAVFKKHEATYDEL</sequence>
<dbReference type="VEuPathDB" id="FungiDB:SJAG_00403"/>
<dbReference type="EMBL" id="KE651166">
    <property type="protein sequence ID" value="EEB05393.2"/>
    <property type="molecule type" value="Genomic_DNA"/>
</dbReference>
<dbReference type="PROSITE" id="PS51188">
    <property type="entry name" value="ZF_CR"/>
    <property type="match status" value="1"/>
</dbReference>
<keyword evidence="4 6" id="KW-0862">Zinc</keyword>
<protein>
    <submittedName>
        <fullName evidence="11">DNAJ domain-containing protein Scj1</fullName>
    </submittedName>
</protein>
<dbReference type="GeneID" id="7049552"/>
<dbReference type="PANTHER" id="PTHR43888">
    <property type="entry name" value="DNAJ-LIKE-2, ISOFORM A-RELATED"/>
    <property type="match status" value="1"/>
</dbReference>
<keyword evidence="8" id="KW-0732">Signal</keyword>
<dbReference type="Gene3D" id="2.60.260.20">
    <property type="entry name" value="Urease metallochaperone UreE, N-terminal domain"/>
    <property type="match status" value="2"/>
</dbReference>
<evidence type="ECO:0000256" key="7">
    <source>
        <dbReference type="SAM" id="MobiDB-lite"/>
    </source>
</evidence>
<dbReference type="GO" id="GO:0005524">
    <property type="term" value="F:ATP binding"/>
    <property type="evidence" value="ECO:0007669"/>
    <property type="project" value="InterPro"/>
</dbReference>
<accession>B6JVJ2</accession>
<feature type="zinc finger region" description="CR-type" evidence="6">
    <location>
        <begin position="155"/>
        <end position="242"/>
    </location>
</feature>
<dbReference type="Pfam" id="PF00684">
    <property type="entry name" value="DnaJ_CXXCXGXG"/>
    <property type="match status" value="1"/>
</dbReference>
<dbReference type="SUPFAM" id="SSF49493">
    <property type="entry name" value="HSP40/DnaJ peptide-binding domain"/>
    <property type="match status" value="2"/>
</dbReference>
<dbReference type="SMART" id="SM00271">
    <property type="entry name" value="DnaJ"/>
    <property type="match status" value="1"/>
</dbReference>
<dbReference type="OrthoDB" id="550424at2759"/>
<dbReference type="GO" id="GO:0009408">
    <property type="term" value="P:response to heat"/>
    <property type="evidence" value="ECO:0007669"/>
    <property type="project" value="InterPro"/>
</dbReference>
<dbReference type="Proteomes" id="UP000001744">
    <property type="component" value="Unassembled WGS sequence"/>
</dbReference>
<evidence type="ECO:0000256" key="5">
    <source>
        <dbReference type="ARBA" id="ARBA00023186"/>
    </source>
</evidence>
<evidence type="ECO:0000256" key="8">
    <source>
        <dbReference type="SAM" id="SignalP"/>
    </source>
</evidence>
<dbReference type="Pfam" id="PF00226">
    <property type="entry name" value="DnaJ"/>
    <property type="match status" value="1"/>
</dbReference>
<evidence type="ECO:0000259" key="10">
    <source>
        <dbReference type="PROSITE" id="PS51188"/>
    </source>
</evidence>
<dbReference type="OMA" id="KWHEDGD"/>
<evidence type="ECO:0000313" key="13">
    <source>
        <dbReference type="Proteomes" id="UP000001744"/>
    </source>
</evidence>
<dbReference type="GO" id="GO:0005737">
    <property type="term" value="C:cytoplasm"/>
    <property type="evidence" value="ECO:0000318"/>
    <property type="project" value="GO_Central"/>
</dbReference>
<dbReference type="eggNOG" id="KOG0712">
    <property type="taxonomic scope" value="Eukaryota"/>
</dbReference>
<gene>
    <name evidence="12" type="primary">scj1</name>
    <name evidence="11" type="ORF">SJAG_00403</name>
</gene>